<keyword evidence="3" id="KW-1185">Reference proteome</keyword>
<dbReference type="Pfam" id="PF04449">
    <property type="entry name" value="Fimbrial_CS1"/>
    <property type="match status" value="1"/>
</dbReference>
<keyword evidence="1" id="KW-0732">Signal</keyword>
<dbReference type="EMBL" id="AGCA01000035">
    <property type="protein sequence ID" value="EGY29837.1"/>
    <property type="molecule type" value="Genomic_DNA"/>
</dbReference>
<gene>
    <name evidence="2" type="ORF">Rin_00001610</name>
</gene>
<evidence type="ECO:0000256" key="1">
    <source>
        <dbReference type="SAM" id="SignalP"/>
    </source>
</evidence>
<dbReference type="Proteomes" id="UP000004116">
    <property type="component" value="Unassembled WGS sequence"/>
</dbReference>
<feature type="chain" id="PRO_5003430370" evidence="1">
    <location>
        <begin position="29"/>
        <end position="177"/>
    </location>
</feature>
<dbReference type="Gene3D" id="2.60.40.2040">
    <property type="entry name" value="CFA/I fimbrial subunit E, pilin domain"/>
    <property type="match status" value="1"/>
</dbReference>
<evidence type="ECO:0000313" key="3">
    <source>
        <dbReference type="Proteomes" id="UP000004116"/>
    </source>
</evidence>
<organism evidence="2 3">
    <name type="scientific">Candidatus Regiella insecticola 5.15</name>
    <dbReference type="NCBI Taxonomy" id="1005043"/>
    <lineage>
        <taxon>Bacteria</taxon>
        <taxon>Pseudomonadati</taxon>
        <taxon>Pseudomonadota</taxon>
        <taxon>Gammaproteobacteria</taxon>
        <taxon>Enterobacterales</taxon>
        <taxon>Enterobacteriaceae</taxon>
        <taxon>aphid secondary symbionts</taxon>
        <taxon>Candidatus Regiella</taxon>
    </lineage>
</organism>
<reference evidence="2 3" key="1">
    <citation type="journal article" date="2012" name="Genome Res.">
        <title>Genomic basis of endosymbiont-conferred protection against an insect parasitoid.</title>
        <authorList>
            <person name="Hansen A.K."/>
            <person name="Vorburger C."/>
            <person name="Moran N.A."/>
        </authorList>
    </citation>
    <scope>NUCLEOTIDE SEQUENCE [LARGE SCALE GENOMIC DNA]</scope>
    <source>
        <strain evidence="3">R5.15</strain>
    </source>
</reference>
<dbReference type="GO" id="GO:0009289">
    <property type="term" value="C:pilus"/>
    <property type="evidence" value="ECO:0007669"/>
    <property type="project" value="InterPro"/>
</dbReference>
<accession>G2GWM5</accession>
<name>G2GWM5_9ENTR</name>
<proteinExistence type="predicted"/>
<dbReference type="InterPro" id="IPR007540">
    <property type="entry name" value="Fimbrial_CS1-type"/>
</dbReference>
<dbReference type="RefSeq" id="WP_006705794.1">
    <property type="nucleotide sequence ID" value="NZ_AGCA01000035.1"/>
</dbReference>
<comment type="caution">
    <text evidence="2">The sequence shown here is derived from an EMBL/GenBank/DDBJ whole genome shotgun (WGS) entry which is preliminary data.</text>
</comment>
<protein>
    <submittedName>
        <fullName evidence="2">CS1 type fimbrial major subunit protein</fullName>
    </submittedName>
</protein>
<sequence>MKNTMVKNKTLLASAILALTAVSSVAYAAPVNSSHAVNLIADIAPIEFYVKPKGGSLNSEYTLAYDANTENLTAVTIPFSHKNRQGKAINANLIGDAKLVHSTSTANTIPLTVTYNGVAITAGASSSEVVAANAANLINGANADLVIAPDDFASHKSTLPSGRYEGTVTISFDSEVA</sequence>
<feature type="signal peptide" evidence="1">
    <location>
        <begin position="1"/>
        <end position="28"/>
    </location>
</feature>
<evidence type="ECO:0000313" key="2">
    <source>
        <dbReference type="EMBL" id="EGY29837.1"/>
    </source>
</evidence>
<dbReference type="AlphaFoldDB" id="G2GWM5"/>